<organism evidence="6 7">
    <name type="scientific">Handelsmanbacteria sp. (strain RIFCSPLOWO2_12_FULL_64_10)</name>
    <dbReference type="NCBI Taxonomy" id="1817868"/>
    <lineage>
        <taxon>Bacteria</taxon>
        <taxon>Candidatus Handelsmaniibacteriota</taxon>
    </lineage>
</organism>
<reference evidence="6 7" key="1">
    <citation type="journal article" date="2016" name="Nat. Commun.">
        <title>Thousands of microbial genomes shed light on interconnected biogeochemical processes in an aquifer system.</title>
        <authorList>
            <person name="Anantharaman K."/>
            <person name="Brown C.T."/>
            <person name="Hug L.A."/>
            <person name="Sharon I."/>
            <person name="Castelle C.J."/>
            <person name="Probst A.J."/>
            <person name="Thomas B.C."/>
            <person name="Singh A."/>
            <person name="Wilkins M.J."/>
            <person name="Karaoz U."/>
            <person name="Brodie E.L."/>
            <person name="Williams K.H."/>
            <person name="Hubbard S.S."/>
            <person name="Banfield J.F."/>
        </authorList>
    </citation>
    <scope>NUCLEOTIDE SEQUENCE [LARGE SCALE GENOMIC DNA]</scope>
    <source>
        <strain evidence="7">RIFCSPLOWO2_12_FULL_64_10</strain>
    </source>
</reference>
<evidence type="ECO:0000259" key="5">
    <source>
        <dbReference type="Pfam" id="PF07940"/>
    </source>
</evidence>
<dbReference type="Gene3D" id="1.50.10.100">
    <property type="entry name" value="Chondroitin AC/alginate lyase"/>
    <property type="match status" value="1"/>
</dbReference>
<dbReference type="SUPFAM" id="SSF48230">
    <property type="entry name" value="Chondroitin AC/alginate lyase"/>
    <property type="match status" value="1"/>
</dbReference>
<comment type="caution">
    <text evidence="6">The sequence shown here is derived from an EMBL/GenBank/DDBJ whole genome shotgun (WGS) entry which is preliminary data.</text>
</comment>
<comment type="subcellular location">
    <subcellularLocation>
        <location evidence="1">Periplasm</location>
    </subcellularLocation>
</comment>
<proteinExistence type="predicted"/>
<dbReference type="AlphaFoldDB" id="A0A1F6D280"/>
<dbReference type="GO" id="GO:0042597">
    <property type="term" value="C:periplasmic space"/>
    <property type="evidence" value="ECO:0007669"/>
    <property type="project" value="UniProtKB-SubCell"/>
</dbReference>
<protein>
    <recommendedName>
        <fullName evidence="5">Heparinase II/III-like C-terminal domain-containing protein</fullName>
    </recommendedName>
</protein>
<evidence type="ECO:0000256" key="4">
    <source>
        <dbReference type="ARBA" id="ARBA00023239"/>
    </source>
</evidence>
<keyword evidence="2" id="KW-0732">Signal</keyword>
<evidence type="ECO:0000256" key="3">
    <source>
        <dbReference type="ARBA" id="ARBA00022764"/>
    </source>
</evidence>
<dbReference type="PANTHER" id="PTHR39210">
    <property type="entry name" value="HEPARIN-SULFATE LYASE"/>
    <property type="match status" value="1"/>
</dbReference>
<dbReference type="PANTHER" id="PTHR39210:SF1">
    <property type="entry name" value="HEPARIN-SULFATE LYASE"/>
    <property type="match status" value="1"/>
</dbReference>
<keyword evidence="4" id="KW-0456">Lyase</keyword>
<accession>A0A1F6D280</accession>
<sequence>MAKVEHPVYPATASPERIEGLKQAVAPLMELGEAEMAALVPDRTGFRGLGCPNCDEGAQDGQLTWSIEDPFHVRCRYCGMVYPGEKYPENQVLRVTNPVGVEVEYPYWADETGYRYFFSARGWREARNYFAARSQDLGELYQMTGARRYARRAALILDAFARYYPGFLISREQGVGQPKGFVFEPPYPVMGGKWGRWQFDEMPTDCVFAYDSIYTSGELERLSEEVGVDVKARIEDDLFRGAIRQDEFTGPTYANPSPRIYRGYAVIGRVLGEPGLVHEAVRRSRGIFERKFFFDGFWCEGSVGYHQMTMRGMELVFDALRGYSDPPGYVDPEDGTRFDDLYPEQDIPIIVRARRIPEVCRYPDGRTLIVHDNWAHFQTAKRDSLKDVPTPERSASTLLAGVGHAWLGRGAGEGQAQAHLHFSGGYGHEHADNLNLALFAKGKELLSDIGYTHTRYRAWSTSTLCHNTVGIDEQRQYTRGDQGPSDGRLLAFETAFEPVQWMEASGERGYPGLAKVYRRMVMLVDAGDGDVYVVDLFRVEGGSKHDWALHGSADEDGSATVNVPLTPYGENLLRGVRVRYPEHEGDRGEAEGRNPSYAFFQNVSRGEVTDGVAVTLTVSGSPVGVRTHLPGLSGAEVFLGDAPSIRRAEENDALVDRHRMPIFLLRTEGAAPLASRFAAVHEPYRGRPFVEGVSLGTLTGGGDAIALSIRHHGVVDYIIHQTRPEGGVVAGDLQLQGEVGFVREKGGVPVMMGLWVGLELRWGDYILSGSGTCEGEVTGALQPEAGADCNALIVTGDLPEGETLSGTTALVTFGDGSTRGYRVEAVRRAGGQTRAILDGKPGFSVEGDGARHLFFPLHEVPGRVGYRIRASAFRLRGTS</sequence>
<dbReference type="InterPro" id="IPR012480">
    <property type="entry name" value="Hepar_II_III_C"/>
</dbReference>
<evidence type="ECO:0000313" key="7">
    <source>
        <dbReference type="Proteomes" id="UP000178606"/>
    </source>
</evidence>
<dbReference type="InterPro" id="IPR008929">
    <property type="entry name" value="Chondroitin_lyas"/>
</dbReference>
<evidence type="ECO:0000256" key="1">
    <source>
        <dbReference type="ARBA" id="ARBA00004418"/>
    </source>
</evidence>
<dbReference type="Gene3D" id="2.70.98.70">
    <property type="match status" value="1"/>
</dbReference>
<dbReference type="EMBL" id="MFKF01000074">
    <property type="protein sequence ID" value="OGG55516.1"/>
    <property type="molecule type" value="Genomic_DNA"/>
</dbReference>
<keyword evidence="3" id="KW-0574">Periplasm</keyword>
<name>A0A1F6D280_HANXR</name>
<dbReference type="Proteomes" id="UP000178606">
    <property type="component" value="Unassembled WGS sequence"/>
</dbReference>
<gene>
    <name evidence="6" type="ORF">A3F84_29720</name>
</gene>
<dbReference type="GO" id="GO:0016829">
    <property type="term" value="F:lyase activity"/>
    <property type="evidence" value="ECO:0007669"/>
    <property type="project" value="UniProtKB-KW"/>
</dbReference>
<feature type="domain" description="Heparinase II/III-like C-terminal" evidence="5">
    <location>
        <begin position="423"/>
        <end position="551"/>
    </location>
</feature>
<evidence type="ECO:0000256" key="2">
    <source>
        <dbReference type="ARBA" id="ARBA00022729"/>
    </source>
</evidence>
<dbReference type="Pfam" id="PF07940">
    <property type="entry name" value="Hepar_II_III_C"/>
    <property type="match status" value="1"/>
</dbReference>
<evidence type="ECO:0000313" key="6">
    <source>
        <dbReference type="EMBL" id="OGG55516.1"/>
    </source>
</evidence>